<comment type="similarity">
    <text evidence="1">Belongs to the DnaB/DnaD family.</text>
</comment>
<sequence>MRYKLNPDLLGTSFIIPDFVMDKYINILDFFQLKVLLFILRNPSRNFYIENISNFLDLECKVIKDSLNFLLKHEIIVGSDLEFESDICLLIKESEVAFGRLLSGNDLDILIDLYKSKNLPIELIVFLINYCKSINRATIPYIKAVGISWSKKDINTVAKAQSHLVANKKSIKVLVGKPSYNLEEYELYNKKYLENNYGGKK</sequence>
<dbReference type="NCBIfam" id="TIGR01446">
    <property type="entry name" value="DnaD_dom"/>
    <property type="match status" value="1"/>
</dbReference>
<evidence type="ECO:0000313" key="3">
    <source>
        <dbReference type="EMBL" id="BED92744.1"/>
    </source>
</evidence>
<accession>A0AA48KZY2</accession>
<dbReference type="EMBL" id="AP027925">
    <property type="protein sequence ID" value="BED92744.1"/>
    <property type="molecule type" value="Genomic_DNA"/>
</dbReference>
<dbReference type="InterPro" id="IPR006343">
    <property type="entry name" value="DnaB/C_C"/>
</dbReference>
<feature type="domain" description="DnaB/C C-terminal" evidence="2">
    <location>
        <begin position="95"/>
        <end position="163"/>
    </location>
</feature>
<dbReference type="KEGG" id="ptrh:RsTaC01_0604"/>
<dbReference type="Pfam" id="PF07261">
    <property type="entry name" value="DnaB_2"/>
    <property type="match status" value="1"/>
</dbReference>
<gene>
    <name evidence="3" type="ORF">RsTaC01_0604</name>
</gene>
<dbReference type="Gene3D" id="1.10.10.630">
    <property type="entry name" value="DnaD domain-like"/>
    <property type="match status" value="1"/>
</dbReference>
<dbReference type="AlphaFoldDB" id="A0AA48KZY2"/>
<organism evidence="3">
    <name type="scientific">Candidatus Paraimprobicoccus trichonymphae</name>
    <dbReference type="NCBI Taxonomy" id="3033793"/>
    <lineage>
        <taxon>Bacteria</taxon>
        <taxon>Bacillati</taxon>
        <taxon>Bacillota</taxon>
        <taxon>Clostridia</taxon>
        <taxon>Candidatus Paraimprobicoccus</taxon>
    </lineage>
</organism>
<reference evidence="3" key="1">
    <citation type="journal article" date="2023" name="ISME J.">
        <title>Emergence of putative energy parasites within Clostridia revealed by genome analysis of a novel endosymbiotic clade.</title>
        <authorList>
            <person name="Takahashi K."/>
            <person name="Kuwahara H."/>
            <person name="Horikawa Y."/>
            <person name="Izawa K."/>
            <person name="Kato D."/>
            <person name="Inagaki T."/>
            <person name="Yuki M."/>
            <person name="Ohkuma M."/>
            <person name="Hongoh Y."/>
        </authorList>
    </citation>
    <scope>NUCLEOTIDE SEQUENCE</scope>
    <source>
        <strain evidence="3">RsTa-C01</strain>
    </source>
</reference>
<evidence type="ECO:0000256" key="1">
    <source>
        <dbReference type="ARBA" id="ARBA00093462"/>
    </source>
</evidence>
<dbReference type="SUPFAM" id="SSF158499">
    <property type="entry name" value="DnaD domain-like"/>
    <property type="match status" value="1"/>
</dbReference>
<dbReference type="Proteomes" id="UP001335720">
    <property type="component" value="Chromosome"/>
</dbReference>
<protein>
    <submittedName>
        <fullName evidence="3">DnaD domain protein</fullName>
    </submittedName>
</protein>
<proteinExistence type="inferred from homology"/>
<name>A0AA48KZY2_9FIRM</name>
<dbReference type="InterPro" id="IPR034829">
    <property type="entry name" value="DnaD-like_sf"/>
</dbReference>
<evidence type="ECO:0000259" key="2">
    <source>
        <dbReference type="Pfam" id="PF07261"/>
    </source>
</evidence>